<dbReference type="InterPro" id="IPR052984">
    <property type="entry name" value="UPF0421"/>
</dbReference>
<evidence type="ECO:0000259" key="1">
    <source>
        <dbReference type="Pfam" id="PF11728"/>
    </source>
</evidence>
<dbReference type="Gene3D" id="1.20.120.940">
    <property type="entry name" value="Putative aromatic acid exporter, C-terminal domain"/>
    <property type="match status" value="1"/>
</dbReference>
<evidence type="ECO:0000313" key="3">
    <source>
        <dbReference type="Proteomes" id="UP000019681"/>
    </source>
</evidence>
<protein>
    <recommendedName>
        <fullName evidence="1">Putative aromatic acid exporter C-terminal domain-containing protein</fullName>
    </recommendedName>
</protein>
<dbReference type="AlphaFoldDB" id="A0A017RVC9"/>
<comment type="caution">
    <text evidence="2">The sequence shown here is derived from an EMBL/GenBank/DDBJ whole genome shotgun (WGS) entry which is preliminary data.</text>
</comment>
<dbReference type="Pfam" id="PF11728">
    <property type="entry name" value="ArAE_1_C"/>
    <property type="match status" value="1"/>
</dbReference>
<accession>A0A017RVC9</accession>
<gene>
    <name evidence="2" type="ORF">Q428_07585</name>
</gene>
<keyword evidence="3" id="KW-1185">Reference proteome</keyword>
<dbReference type="InterPro" id="IPR021062">
    <property type="entry name" value="ArAE_1_C"/>
</dbReference>
<sequence>MQQFETIKGMRQHFQRFFMKYEQSVMIAEFTERVAESIYEENTAEILIKELNILRDNFRKMPLPVTREEFESRAMLFQFLNDVENFLVIKNEFKKIWC</sequence>
<dbReference type="InterPro" id="IPR038323">
    <property type="entry name" value="ArAE_1_C_sf"/>
</dbReference>
<proteinExistence type="predicted"/>
<feature type="domain" description="Putative aromatic acid exporter C-terminal" evidence="1">
    <location>
        <begin position="2"/>
        <end position="91"/>
    </location>
</feature>
<name>A0A017RVC9_9CLOT</name>
<dbReference type="PANTHER" id="PTHR40064">
    <property type="entry name" value="MEMBRANE PROTEIN-RELATED"/>
    <property type="match status" value="1"/>
</dbReference>
<evidence type="ECO:0000313" key="2">
    <source>
        <dbReference type="EMBL" id="EYE88531.1"/>
    </source>
</evidence>
<reference evidence="2 3" key="1">
    <citation type="journal article" date="2014" name="Genome Announc.">
        <title>Draft Genome Sequence of Fervidicella metallireducens Strain AeBT, an Iron-Reducing Thermoanaerobe from the Great Artesian Basin.</title>
        <authorList>
            <person name="Patel B.K."/>
        </authorList>
    </citation>
    <scope>NUCLEOTIDE SEQUENCE [LARGE SCALE GENOMIC DNA]</scope>
    <source>
        <strain evidence="2 3">AeB</strain>
    </source>
</reference>
<organism evidence="2 3">
    <name type="scientific">Fervidicella metallireducens AeB</name>
    <dbReference type="NCBI Taxonomy" id="1403537"/>
    <lineage>
        <taxon>Bacteria</taxon>
        <taxon>Bacillati</taxon>
        <taxon>Bacillota</taxon>
        <taxon>Clostridia</taxon>
        <taxon>Eubacteriales</taxon>
        <taxon>Clostridiaceae</taxon>
        <taxon>Fervidicella</taxon>
    </lineage>
</organism>
<dbReference type="Proteomes" id="UP000019681">
    <property type="component" value="Unassembled WGS sequence"/>
</dbReference>
<dbReference type="PANTHER" id="PTHR40064:SF1">
    <property type="entry name" value="MEMBRANE PROTEIN"/>
    <property type="match status" value="1"/>
</dbReference>
<dbReference type="EMBL" id="AZQP01000019">
    <property type="protein sequence ID" value="EYE88531.1"/>
    <property type="molecule type" value="Genomic_DNA"/>
</dbReference>